<name>A0A0P6X6R6_9CHLR</name>
<evidence type="ECO:0000313" key="1">
    <source>
        <dbReference type="EMBL" id="KPL70625.1"/>
    </source>
</evidence>
<gene>
    <name evidence="1" type="ORF">ADM99_16115</name>
</gene>
<evidence type="ECO:0000313" key="2">
    <source>
        <dbReference type="Proteomes" id="UP000050430"/>
    </source>
</evidence>
<keyword evidence="2" id="KW-1185">Reference proteome</keyword>
<dbReference type="STRING" id="229920.ADM99_16115"/>
<dbReference type="EMBL" id="LGCK01000014">
    <property type="protein sequence ID" value="KPL70625.1"/>
    <property type="molecule type" value="Genomic_DNA"/>
</dbReference>
<organism evidence="1 2">
    <name type="scientific">Leptolinea tardivitalis</name>
    <dbReference type="NCBI Taxonomy" id="229920"/>
    <lineage>
        <taxon>Bacteria</taxon>
        <taxon>Bacillati</taxon>
        <taxon>Chloroflexota</taxon>
        <taxon>Anaerolineae</taxon>
        <taxon>Anaerolineales</taxon>
        <taxon>Anaerolineaceae</taxon>
        <taxon>Leptolinea</taxon>
    </lineage>
</organism>
<dbReference type="Proteomes" id="UP000050430">
    <property type="component" value="Unassembled WGS sequence"/>
</dbReference>
<dbReference type="AlphaFoldDB" id="A0A0P6X6R6"/>
<proteinExistence type="predicted"/>
<accession>A0A0P6X6R6</accession>
<protein>
    <submittedName>
        <fullName evidence="1">Uncharacterized protein</fullName>
    </submittedName>
</protein>
<dbReference type="OrthoDB" id="9976684at2"/>
<reference evidence="1 2" key="1">
    <citation type="submission" date="2015-07" db="EMBL/GenBank/DDBJ databases">
        <title>Genome sequence of Leptolinea tardivitalis DSM 16556.</title>
        <authorList>
            <person name="Hemp J."/>
            <person name="Ward L.M."/>
            <person name="Pace L.A."/>
            <person name="Fischer W.W."/>
        </authorList>
    </citation>
    <scope>NUCLEOTIDE SEQUENCE [LARGE SCALE GENOMIC DNA]</scope>
    <source>
        <strain evidence="1 2">YMTK-2</strain>
    </source>
</reference>
<sequence>MSTAIPGINCHIALSHPQINNGLPCGFLLDDSKEDGPAVSIQREAVQQDDGSYIDNQKYFFTVILGDRLPNPDNTIHTESAVEMYAALMRYLNCHSGLALLTSSGTFSGLFASGHYATEVHYPDLTLVTVQMSNTGSAFDPVDVTRFIQSFWVDQTVYTGEMTWSTTYWR</sequence>
<comment type="caution">
    <text evidence="1">The sequence shown here is derived from an EMBL/GenBank/DDBJ whole genome shotgun (WGS) entry which is preliminary data.</text>
</comment>
<dbReference type="RefSeq" id="WP_062422538.1">
    <property type="nucleotide sequence ID" value="NZ_BBYA01000010.1"/>
</dbReference>